<evidence type="ECO:0000313" key="3">
    <source>
        <dbReference type="Proteomes" id="UP000308730"/>
    </source>
</evidence>
<dbReference type="AlphaFoldDB" id="A0A4S4LSJ2"/>
<sequence>MKSASSQDPNVTATTRPLVPLPLTARTIPQSISPSSILLFETGEHMQDDAHHPMPLPLAVDVEPISSQSSDYRPMPLPGGSLPIEPRRSVPLPLSREVEVEPISSQSSDYRPMPLPGNGLAQLEGRKPVPMPHTLQKTEQRKIIPLPLRLLPTPEDSFSSAQPSARRPDRRRTPFSSQVPFDFSANPPPTSFAAQVNAPLPVPSSPSKIHSNVDMEESRSYRPDFLGKAPRDSPPMHAYWLNMVHIMKAAGAELPDVDPLDPSAIPPPFLAAKHRAGPDYEPLVIPPASPNYRLHRHLPNAMHDVFVEYAIGWIAHSISQPKNVRVRMLRALQKELEQESLEMQKVALTSANLQYRLQELRT</sequence>
<gene>
    <name evidence="2" type="ORF">EUX98_g9581</name>
</gene>
<dbReference type="Proteomes" id="UP000308730">
    <property type="component" value="Unassembled WGS sequence"/>
</dbReference>
<protein>
    <submittedName>
        <fullName evidence="2">Uncharacterized protein</fullName>
    </submittedName>
</protein>
<dbReference type="EMBL" id="SGPM01000908">
    <property type="protein sequence ID" value="THH14658.1"/>
    <property type="molecule type" value="Genomic_DNA"/>
</dbReference>
<comment type="caution">
    <text evidence="2">The sequence shown here is derived from an EMBL/GenBank/DDBJ whole genome shotgun (WGS) entry which is preliminary data.</text>
</comment>
<keyword evidence="3" id="KW-1185">Reference proteome</keyword>
<evidence type="ECO:0000313" key="2">
    <source>
        <dbReference type="EMBL" id="THH14658.1"/>
    </source>
</evidence>
<evidence type="ECO:0000256" key="1">
    <source>
        <dbReference type="SAM" id="MobiDB-lite"/>
    </source>
</evidence>
<accession>A0A4S4LSJ2</accession>
<reference evidence="2 3" key="1">
    <citation type="submission" date="2019-02" db="EMBL/GenBank/DDBJ databases">
        <title>Genome sequencing of the rare red list fungi Antrodiella citrinella (Flaviporus citrinellus).</title>
        <authorList>
            <person name="Buettner E."/>
            <person name="Kellner H."/>
        </authorList>
    </citation>
    <scope>NUCLEOTIDE SEQUENCE [LARGE SCALE GENOMIC DNA]</scope>
    <source>
        <strain evidence="2 3">DSM 108506</strain>
    </source>
</reference>
<name>A0A4S4LSJ2_9APHY</name>
<feature type="region of interest" description="Disordered" evidence="1">
    <location>
        <begin position="150"/>
        <end position="218"/>
    </location>
</feature>
<organism evidence="2 3">
    <name type="scientific">Antrodiella citrinella</name>
    <dbReference type="NCBI Taxonomy" id="2447956"/>
    <lineage>
        <taxon>Eukaryota</taxon>
        <taxon>Fungi</taxon>
        <taxon>Dikarya</taxon>
        <taxon>Basidiomycota</taxon>
        <taxon>Agaricomycotina</taxon>
        <taxon>Agaricomycetes</taxon>
        <taxon>Polyporales</taxon>
        <taxon>Steccherinaceae</taxon>
        <taxon>Antrodiella</taxon>
    </lineage>
</organism>
<proteinExistence type="predicted"/>